<evidence type="ECO:0000313" key="9">
    <source>
        <dbReference type="Proteomes" id="UP001208570"/>
    </source>
</evidence>
<keyword evidence="3 7" id="KW-0812">Transmembrane</keyword>
<sequence>KHIFYLLQDEFLDVIYWMRQLVGIVVGVLWGVLPIKGILGIILFFALNTAIVYLYFSSYQKIDEDDYGGLSEILKEGLMTSFATFLASTLHSYATRLNADHQGHPVHILAFANNPQCNHADRPGTTGLRNGKVPIGSQMSSDSSCVWGCDLTPTAVSAVKHLLPSPFGSCVQLPSSAHCNGHVHTVKLADAS</sequence>
<evidence type="ECO:0000256" key="6">
    <source>
        <dbReference type="ARBA" id="ARBA00023136"/>
    </source>
</evidence>
<evidence type="ECO:0000256" key="2">
    <source>
        <dbReference type="ARBA" id="ARBA00009436"/>
    </source>
</evidence>
<dbReference type="InterPro" id="IPR010742">
    <property type="entry name" value="RCAF1"/>
</dbReference>
<feature type="transmembrane region" description="Helical" evidence="7">
    <location>
        <begin position="14"/>
        <end position="33"/>
    </location>
</feature>
<dbReference type="InterPro" id="IPR029008">
    <property type="entry name" value="EMC6-like"/>
</dbReference>
<keyword evidence="4" id="KW-0256">Endoplasmic reticulum</keyword>
<dbReference type="Pfam" id="PF07019">
    <property type="entry name" value="EMC6"/>
    <property type="match status" value="1"/>
</dbReference>
<accession>A0AAD9NDW4</accession>
<dbReference type="Proteomes" id="UP001208570">
    <property type="component" value="Unassembled WGS sequence"/>
</dbReference>
<dbReference type="EMBL" id="JAODUP010000037">
    <property type="protein sequence ID" value="KAK2166672.1"/>
    <property type="molecule type" value="Genomic_DNA"/>
</dbReference>
<evidence type="ECO:0000256" key="7">
    <source>
        <dbReference type="SAM" id="Phobius"/>
    </source>
</evidence>
<feature type="non-terminal residue" evidence="8">
    <location>
        <position position="1"/>
    </location>
</feature>
<evidence type="ECO:0000313" key="8">
    <source>
        <dbReference type="EMBL" id="KAK2166672.1"/>
    </source>
</evidence>
<proteinExistence type="inferred from homology"/>
<evidence type="ECO:0000256" key="1">
    <source>
        <dbReference type="ARBA" id="ARBA00004477"/>
    </source>
</evidence>
<dbReference type="AlphaFoldDB" id="A0AAD9NDW4"/>
<comment type="subcellular location">
    <subcellularLocation>
        <location evidence="1">Endoplasmic reticulum membrane</location>
        <topology evidence="1">Multi-pass membrane protein</topology>
    </subcellularLocation>
</comment>
<name>A0AAD9NDW4_9ANNE</name>
<dbReference type="PANTHER" id="PTHR12906:SF0">
    <property type="entry name" value="GEL COMPLEX SUBUNIT OPTI"/>
    <property type="match status" value="1"/>
</dbReference>
<evidence type="ECO:0000256" key="3">
    <source>
        <dbReference type="ARBA" id="ARBA00022692"/>
    </source>
</evidence>
<dbReference type="GO" id="GO:0005789">
    <property type="term" value="C:endoplasmic reticulum membrane"/>
    <property type="evidence" value="ECO:0007669"/>
    <property type="project" value="UniProtKB-SubCell"/>
</dbReference>
<dbReference type="PANTHER" id="PTHR12906">
    <property type="entry name" value="PROTEIN C20ORF24 RAB5-INTERACTING PROTEIN"/>
    <property type="match status" value="1"/>
</dbReference>
<evidence type="ECO:0000256" key="5">
    <source>
        <dbReference type="ARBA" id="ARBA00022989"/>
    </source>
</evidence>
<dbReference type="GO" id="GO:0097250">
    <property type="term" value="P:mitochondrial respirasome assembly"/>
    <property type="evidence" value="ECO:0007669"/>
    <property type="project" value="InterPro"/>
</dbReference>
<organism evidence="8 9">
    <name type="scientific">Paralvinella palmiformis</name>
    <dbReference type="NCBI Taxonomy" id="53620"/>
    <lineage>
        <taxon>Eukaryota</taxon>
        <taxon>Metazoa</taxon>
        <taxon>Spiralia</taxon>
        <taxon>Lophotrochozoa</taxon>
        <taxon>Annelida</taxon>
        <taxon>Polychaeta</taxon>
        <taxon>Sedentaria</taxon>
        <taxon>Canalipalpata</taxon>
        <taxon>Terebellida</taxon>
        <taxon>Terebelliformia</taxon>
        <taxon>Alvinellidae</taxon>
        <taxon>Paralvinella</taxon>
    </lineage>
</organism>
<gene>
    <name evidence="8" type="ORF">LSH36_37g16006</name>
</gene>
<dbReference type="GO" id="GO:0005739">
    <property type="term" value="C:mitochondrion"/>
    <property type="evidence" value="ECO:0007669"/>
    <property type="project" value="GOC"/>
</dbReference>
<protein>
    <recommendedName>
        <fullName evidence="10">Rab5-interacting protein</fullName>
    </recommendedName>
</protein>
<evidence type="ECO:0008006" key="10">
    <source>
        <dbReference type="Google" id="ProtNLM"/>
    </source>
</evidence>
<keyword evidence="9" id="KW-1185">Reference proteome</keyword>
<evidence type="ECO:0000256" key="4">
    <source>
        <dbReference type="ARBA" id="ARBA00022824"/>
    </source>
</evidence>
<comment type="caution">
    <text evidence="8">The sequence shown here is derived from an EMBL/GenBank/DDBJ whole genome shotgun (WGS) entry which is preliminary data.</text>
</comment>
<feature type="transmembrane region" description="Helical" evidence="7">
    <location>
        <begin position="38"/>
        <end position="56"/>
    </location>
</feature>
<keyword evidence="5 7" id="KW-1133">Transmembrane helix</keyword>
<keyword evidence="6 7" id="KW-0472">Membrane</keyword>
<reference evidence="8" key="1">
    <citation type="journal article" date="2023" name="Mol. Biol. Evol.">
        <title>Third-Generation Sequencing Reveals the Adaptive Role of the Epigenome in Three Deep-Sea Polychaetes.</title>
        <authorList>
            <person name="Perez M."/>
            <person name="Aroh O."/>
            <person name="Sun Y."/>
            <person name="Lan Y."/>
            <person name="Juniper S.K."/>
            <person name="Young C.R."/>
            <person name="Angers B."/>
            <person name="Qian P.Y."/>
        </authorList>
    </citation>
    <scope>NUCLEOTIDE SEQUENCE</scope>
    <source>
        <strain evidence="8">P08H-3</strain>
    </source>
</reference>
<comment type="similarity">
    <text evidence="2">Belongs to the EMC6 family.</text>
</comment>